<dbReference type="Proteomes" id="UP000433181">
    <property type="component" value="Unassembled WGS sequence"/>
</dbReference>
<dbReference type="EMBL" id="VUNR01000011">
    <property type="protein sequence ID" value="MSU08736.1"/>
    <property type="molecule type" value="Genomic_DNA"/>
</dbReference>
<dbReference type="AlphaFoldDB" id="A0A6I2UJ38"/>
<gene>
    <name evidence="1" type="ORF">FYJ84_07040</name>
</gene>
<evidence type="ECO:0000313" key="2">
    <source>
        <dbReference type="Proteomes" id="UP000433181"/>
    </source>
</evidence>
<organism evidence="1 2">
    <name type="scientific">Anaerovibrio slackiae</name>
    <dbReference type="NCBI Taxonomy" id="2652309"/>
    <lineage>
        <taxon>Bacteria</taxon>
        <taxon>Bacillati</taxon>
        <taxon>Bacillota</taxon>
        <taxon>Negativicutes</taxon>
        <taxon>Selenomonadales</taxon>
        <taxon>Selenomonadaceae</taxon>
        <taxon>Anaerovibrio</taxon>
    </lineage>
</organism>
<dbReference type="GeneID" id="96778670"/>
<proteinExistence type="predicted"/>
<sequence length="74" mass="8687">MAKISTGYTPDMGAKMRSMPEIHARYQQCCQKYKQFRNCSAEFREQKVMIYSELKTLGWVLGKSDRQVNQEANF</sequence>
<protein>
    <submittedName>
        <fullName evidence="1">Uncharacterized protein</fullName>
    </submittedName>
</protein>
<comment type="caution">
    <text evidence="1">The sequence shown here is derived from an EMBL/GenBank/DDBJ whole genome shotgun (WGS) entry which is preliminary data.</text>
</comment>
<accession>A0A6I2UJ38</accession>
<name>A0A6I2UJ38_9FIRM</name>
<evidence type="ECO:0000313" key="1">
    <source>
        <dbReference type="EMBL" id="MSU08736.1"/>
    </source>
</evidence>
<dbReference type="RefSeq" id="WP_154406898.1">
    <property type="nucleotide sequence ID" value="NZ_VUNR01000011.1"/>
</dbReference>
<keyword evidence="2" id="KW-1185">Reference proteome</keyword>
<reference evidence="1 2" key="1">
    <citation type="submission" date="2019-08" db="EMBL/GenBank/DDBJ databases">
        <title>In-depth cultivation of the pig gut microbiome towards novel bacterial diversity and tailored functional studies.</title>
        <authorList>
            <person name="Wylensek D."/>
            <person name="Hitch T.C.A."/>
            <person name="Clavel T."/>
        </authorList>
    </citation>
    <scope>NUCLEOTIDE SEQUENCE [LARGE SCALE GENOMIC DNA]</scope>
    <source>
        <strain evidence="1 2">WCA-693-APC-5D-A</strain>
    </source>
</reference>